<comment type="caution">
    <text evidence="2">The sequence shown here is derived from an EMBL/GenBank/DDBJ whole genome shotgun (WGS) entry which is preliminary data.</text>
</comment>
<protein>
    <submittedName>
        <fullName evidence="2">Uncharacterized protein</fullName>
    </submittedName>
</protein>
<evidence type="ECO:0000313" key="3">
    <source>
        <dbReference type="Proteomes" id="UP000248863"/>
    </source>
</evidence>
<keyword evidence="1" id="KW-0472">Membrane</keyword>
<keyword evidence="1" id="KW-1133">Transmembrane helix</keyword>
<dbReference type="Proteomes" id="UP000248863">
    <property type="component" value="Unassembled WGS sequence"/>
</dbReference>
<keyword evidence="3" id="KW-1185">Reference proteome</keyword>
<dbReference type="EMBL" id="NPEU01000263">
    <property type="protein sequence ID" value="RAI35377.1"/>
    <property type="molecule type" value="Genomic_DNA"/>
</dbReference>
<reference evidence="2 3" key="1">
    <citation type="submission" date="2017-07" db="EMBL/GenBank/DDBJ databases">
        <title>Draft Genome Sequences of Select Purple Nonsulfur Bacteria.</title>
        <authorList>
            <person name="Lasarre B."/>
            <person name="Mckinlay J.B."/>
        </authorList>
    </citation>
    <scope>NUCLEOTIDE SEQUENCE [LARGE SCALE GENOMIC DNA]</scope>
    <source>
        <strain evidence="2 3">DSM 11907</strain>
    </source>
</reference>
<keyword evidence="1" id="KW-0812">Transmembrane</keyword>
<sequence length="65" mass="6609">MSEPITADPRPAEVSGRAAAAPQRAVVVAIAVVVTAMIGATLALWAWLGPAVFYEVIVAGIAACF</sequence>
<dbReference type="AlphaFoldDB" id="A0A327KAG4"/>
<proteinExistence type="predicted"/>
<organism evidence="2 3">
    <name type="scientific">Rhodoplanes elegans</name>
    <dbReference type="NCBI Taxonomy" id="29408"/>
    <lineage>
        <taxon>Bacteria</taxon>
        <taxon>Pseudomonadati</taxon>
        <taxon>Pseudomonadota</taxon>
        <taxon>Alphaproteobacteria</taxon>
        <taxon>Hyphomicrobiales</taxon>
        <taxon>Nitrobacteraceae</taxon>
        <taxon>Rhodoplanes</taxon>
    </lineage>
</organism>
<gene>
    <name evidence="2" type="ORF">CH338_19345</name>
</gene>
<evidence type="ECO:0000313" key="2">
    <source>
        <dbReference type="EMBL" id="RAI35377.1"/>
    </source>
</evidence>
<name>A0A327KAG4_9BRAD</name>
<evidence type="ECO:0000256" key="1">
    <source>
        <dbReference type="SAM" id="Phobius"/>
    </source>
</evidence>
<feature type="transmembrane region" description="Helical" evidence="1">
    <location>
        <begin position="25"/>
        <end position="48"/>
    </location>
</feature>
<dbReference type="RefSeq" id="WP_111358759.1">
    <property type="nucleotide sequence ID" value="NZ_NHSK01000192.1"/>
</dbReference>
<accession>A0A327KAG4</accession>